<dbReference type="EMBL" id="JACIEF010000002">
    <property type="protein sequence ID" value="MBB4108117.1"/>
    <property type="molecule type" value="Genomic_DNA"/>
</dbReference>
<evidence type="ECO:0000313" key="2">
    <source>
        <dbReference type="Proteomes" id="UP000532273"/>
    </source>
</evidence>
<organism evidence="1 2">
    <name type="scientific">Pedobacter zeae</name>
    <dbReference type="NCBI Taxonomy" id="1737356"/>
    <lineage>
        <taxon>Bacteria</taxon>
        <taxon>Pseudomonadati</taxon>
        <taxon>Bacteroidota</taxon>
        <taxon>Sphingobacteriia</taxon>
        <taxon>Sphingobacteriales</taxon>
        <taxon>Sphingobacteriaceae</taxon>
        <taxon>Pedobacter</taxon>
    </lineage>
</organism>
<evidence type="ECO:0000313" key="1">
    <source>
        <dbReference type="EMBL" id="MBB4108117.1"/>
    </source>
</evidence>
<proteinExistence type="predicted"/>
<sequence>MHRKIININALHSPINILKGKLAILSDSSLSPNTIQNIIGVINQ</sequence>
<accession>A0A7W6KAI7</accession>
<protein>
    <submittedName>
        <fullName evidence="1">Uncharacterized protein</fullName>
    </submittedName>
</protein>
<name>A0A7W6KAI7_9SPHI</name>
<comment type="caution">
    <text evidence="1">The sequence shown here is derived from an EMBL/GenBank/DDBJ whole genome shotgun (WGS) entry which is preliminary data.</text>
</comment>
<dbReference type="Proteomes" id="UP000532273">
    <property type="component" value="Unassembled WGS sequence"/>
</dbReference>
<dbReference type="AlphaFoldDB" id="A0A7W6KAI7"/>
<gene>
    <name evidence="1" type="ORF">GGQ60_002098</name>
</gene>
<reference evidence="1 2" key="1">
    <citation type="submission" date="2020-08" db="EMBL/GenBank/DDBJ databases">
        <title>Genomic Encyclopedia of Type Strains, Phase IV (KMG-IV): sequencing the most valuable type-strain genomes for metagenomic binning, comparative biology and taxonomic classification.</title>
        <authorList>
            <person name="Goeker M."/>
        </authorList>
    </citation>
    <scope>NUCLEOTIDE SEQUENCE [LARGE SCALE GENOMIC DNA]</scope>
    <source>
        <strain evidence="1 2">DSM 100774</strain>
    </source>
</reference>